<dbReference type="GO" id="GO:0046872">
    <property type="term" value="F:metal ion binding"/>
    <property type="evidence" value="ECO:0007669"/>
    <property type="project" value="InterPro"/>
</dbReference>
<evidence type="ECO:0000256" key="2">
    <source>
        <dbReference type="ARBA" id="ARBA00022448"/>
    </source>
</evidence>
<dbReference type="SUPFAM" id="SSF53807">
    <property type="entry name" value="Helical backbone' metal receptor"/>
    <property type="match status" value="1"/>
</dbReference>
<protein>
    <submittedName>
        <fullName evidence="6">Zinc ABC transporter, zinc-binding protein</fullName>
    </submittedName>
</protein>
<comment type="caution">
    <text evidence="6">The sequence shown here is derived from an EMBL/GenBank/DDBJ whole genome shotgun (WGS) entry which is preliminary data.</text>
</comment>
<organism evidence="6 7">
    <name type="scientific">Candidatus Collierbacteria bacterium GW2011_GWB2_45_17</name>
    <dbReference type="NCBI Taxonomy" id="1618388"/>
    <lineage>
        <taxon>Bacteria</taxon>
        <taxon>Candidatus Collieribacteriota</taxon>
    </lineage>
</organism>
<dbReference type="PRINTS" id="PR00690">
    <property type="entry name" value="ADHESNFAMILY"/>
</dbReference>
<dbReference type="InterPro" id="IPR006129">
    <property type="entry name" value="AdhesinB"/>
</dbReference>
<reference evidence="6 7" key="1">
    <citation type="journal article" date="2015" name="Nature">
        <title>rRNA introns, odd ribosomes, and small enigmatic genomes across a large radiation of phyla.</title>
        <authorList>
            <person name="Brown C.T."/>
            <person name="Hug L.A."/>
            <person name="Thomas B.C."/>
            <person name="Sharon I."/>
            <person name="Castelle C.J."/>
            <person name="Singh A."/>
            <person name="Wilkins M.J."/>
            <person name="Williams K.H."/>
            <person name="Banfield J.F."/>
        </authorList>
    </citation>
    <scope>NUCLEOTIDE SEQUENCE [LARGE SCALE GENOMIC DNA]</scope>
</reference>
<proteinExistence type="inferred from homology"/>
<evidence type="ECO:0000256" key="3">
    <source>
        <dbReference type="ARBA" id="ARBA00022729"/>
    </source>
</evidence>
<dbReference type="GO" id="GO:0030001">
    <property type="term" value="P:metal ion transport"/>
    <property type="evidence" value="ECO:0007669"/>
    <property type="project" value="InterPro"/>
</dbReference>
<evidence type="ECO:0000313" key="6">
    <source>
        <dbReference type="EMBL" id="KKU01037.1"/>
    </source>
</evidence>
<dbReference type="AlphaFoldDB" id="A0A837II43"/>
<sequence length="306" mass="34485">MKRKYVIGLVLIIVIGTMIGVYLYKLSVYRATARVAPTRNDGGKISVVASFYPLYFITSEIGGEKIEVKNMTPAGVEPHDYEPTARDMMDIQRAKLLILNVGKFEAWGEKINEDLKNTGVIVVEAGQGLFEGNDPHVWLSPELVKKQSRIILENLVQIDPVNETYYSENAKILDDKLNKLQTEYLSGLVSCQRREFVTSHDAFGYLASEFGLTQVPIAGLTPEEEPSTKLLTEIVRFVKEREIKYIFFERLASPKLAETIAEEVGIKILVLDPIEGISDNDMEQGKNYFSLMEENLANLRIALECQ</sequence>
<evidence type="ECO:0000256" key="1">
    <source>
        <dbReference type="ARBA" id="ARBA00011028"/>
    </source>
</evidence>
<dbReference type="PRINTS" id="PR00691">
    <property type="entry name" value="ADHESINB"/>
</dbReference>
<gene>
    <name evidence="6" type="ORF">UX01_C0002G0003</name>
</gene>
<dbReference type="PANTHER" id="PTHR42953">
    <property type="entry name" value="HIGH-AFFINITY ZINC UPTAKE SYSTEM PROTEIN ZNUA-RELATED"/>
    <property type="match status" value="1"/>
</dbReference>
<dbReference type="GO" id="GO:0007155">
    <property type="term" value="P:cell adhesion"/>
    <property type="evidence" value="ECO:0007669"/>
    <property type="project" value="InterPro"/>
</dbReference>
<name>A0A837II43_9BACT</name>
<dbReference type="InterPro" id="IPR006127">
    <property type="entry name" value="ZnuA-like"/>
</dbReference>
<keyword evidence="3" id="KW-0732">Signal</keyword>
<feature type="transmembrane region" description="Helical" evidence="5">
    <location>
        <begin position="6"/>
        <end position="24"/>
    </location>
</feature>
<dbReference type="Pfam" id="PF01297">
    <property type="entry name" value="ZnuA"/>
    <property type="match status" value="1"/>
</dbReference>
<dbReference type="InterPro" id="IPR050492">
    <property type="entry name" value="Bact_metal-bind_prot9"/>
</dbReference>
<dbReference type="InterPro" id="IPR006128">
    <property type="entry name" value="Lipoprotein_PsaA-like"/>
</dbReference>
<dbReference type="Proteomes" id="UP000034078">
    <property type="component" value="Unassembled WGS sequence"/>
</dbReference>
<dbReference type="EMBL" id="LCKO01000002">
    <property type="protein sequence ID" value="KKU01037.1"/>
    <property type="molecule type" value="Genomic_DNA"/>
</dbReference>
<accession>A0A837II43</accession>
<evidence type="ECO:0000313" key="7">
    <source>
        <dbReference type="Proteomes" id="UP000034078"/>
    </source>
</evidence>
<evidence type="ECO:0000256" key="4">
    <source>
        <dbReference type="RuleBase" id="RU003512"/>
    </source>
</evidence>
<evidence type="ECO:0000256" key="5">
    <source>
        <dbReference type="SAM" id="Phobius"/>
    </source>
</evidence>
<keyword evidence="2 4" id="KW-0813">Transport</keyword>
<keyword evidence="5" id="KW-1133">Transmembrane helix</keyword>
<keyword evidence="5" id="KW-0812">Transmembrane</keyword>
<dbReference type="Gene3D" id="3.40.50.1980">
    <property type="entry name" value="Nitrogenase molybdenum iron protein domain"/>
    <property type="match status" value="2"/>
</dbReference>
<comment type="similarity">
    <text evidence="1 4">Belongs to the bacterial solute-binding protein 9 family.</text>
</comment>
<dbReference type="PANTHER" id="PTHR42953:SF3">
    <property type="entry name" value="HIGH-AFFINITY ZINC UPTAKE SYSTEM PROTEIN ZNUA"/>
    <property type="match status" value="1"/>
</dbReference>
<keyword evidence="5" id="KW-0472">Membrane</keyword>